<proteinExistence type="predicted"/>
<dbReference type="EMBL" id="KK789228">
    <property type="protein sequence ID" value="KDO37940.1"/>
    <property type="molecule type" value="Genomic_DNA"/>
</dbReference>
<sequence length="66" mass="7411">MALPTPHTPPAGVFFSKGYKCFLSSSPCTDTPLKSLRPFNEVRQVGFDLGALLRYCRDNRQSTIYL</sequence>
<protein>
    <submittedName>
        <fullName evidence="1">Uncharacterized protein</fullName>
    </submittedName>
</protein>
<keyword evidence="2" id="KW-1185">Reference proteome</keyword>
<evidence type="ECO:0000313" key="2">
    <source>
        <dbReference type="Proteomes" id="UP000027120"/>
    </source>
</evidence>
<dbReference type="Proteomes" id="UP000027120">
    <property type="component" value="Unassembled WGS sequence"/>
</dbReference>
<organism evidence="1 2">
    <name type="scientific">Citrus sinensis</name>
    <name type="common">Sweet orange</name>
    <name type="synonym">Citrus aurantium var. sinensis</name>
    <dbReference type="NCBI Taxonomy" id="2711"/>
    <lineage>
        <taxon>Eukaryota</taxon>
        <taxon>Viridiplantae</taxon>
        <taxon>Streptophyta</taxon>
        <taxon>Embryophyta</taxon>
        <taxon>Tracheophyta</taxon>
        <taxon>Spermatophyta</taxon>
        <taxon>Magnoliopsida</taxon>
        <taxon>eudicotyledons</taxon>
        <taxon>Gunneridae</taxon>
        <taxon>Pentapetalae</taxon>
        <taxon>rosids</taxon>
        <taxon>malvids</taxon>
        <taxon>Sapindales</taxon>
        <taxon>Rutaceae</taxon>
        <taxon>Aurantioideae</taxon>
        <taxon>Citrus</taxon>
    </lineage>
</organism>
<name>A0A067D8P9_CITSI</name>
<gene>
    <name evidence="1" type="ORF">CISIN_1g038757mg</name>
</gene>
<dbReference type="AlphaFoldDB" id="A0A067D8P9"/>
<evidence type="ECO:0000313" key="1">
    <source>
        <dbReference type="EMBL" id="KDO37940.1"/>
    </source>
</evidence>
<reference evidence="1 2" key="1">
    <citation type="submission" date="2014-04" db="EMBL/GenBank/DDBJ databases">
        <authorList>
            <consortium name="International Citrus Genome Consortium"/>
            <person name="Gmitter F."/>
            <person name="Chen C."/>
            <person name="Farmerie W."/>
            <person name="Harkins T."/>
            <person name="Desany B."/>
            <person name="Mohiuddin M."/>
            <person name="Kodira C."/>
            <person name="Borodovsky M."/>
            <person name="Lomsadze A."/>
            <person name="Burns P."/>
            <person name="Jenkins J."/>
            <person name="Prochnik S."/>
            <person name="Shu S."/>
            <person name="Chapman J."/>
            <person name="Pitluck S."/>
            <person name="Schmutz J."/>
            <person name="Rokhsar D."/>
        </authorList>
    </citation>
    <scope>NUCLEOTIDE SEQUENCE</scope>
</reference>
<accession>A0A067D8P9</accession>